<feature type="compositionally biased region" description="Basic residues" evidence="5">
    <location>
        <begin position="564"/>
        <end position="579"/>
    </location>
</feature>
<evidence type="ECO:0000256" key="3">
    <source>
        <dbReference type="ARBA" id="ARBA00023069"/>
    </source>
</evidence>
<keyword evidence="3" id="KW-0969">Cilium</keyword>
<evidence type="ECO:0000256" key="5">
    <source>
        <dbReference type="SAM" id="MobiDB-lite"/>
    </source>
</evidence>
<dbReference type="Pfam" id="PF13863">
    <property type="entry name" value="DUF4200"/>
    <property type="match status" value="1"/>
</dbReference>
<dbReference type="GeneID" id="105997770"/>
<dbReference type="Proteomes" id="UP000081671">
    <property type="component" value="Unplaced"/>
</dbReference>
<feature type="domain" description="DUF4200" evidence="6">
    <location>
        <begin position="156"/>
        <end position="273"/>
    </location>
</feature>
<feature type="compositionally biased region" description="Low complexity" evidence="5">
    <location>
        <begin position="341"/>
        <end position="352"/>
    </location>
</feature>
<evidence type="ECO:0000256" key="4">
    <source>
        <dbReference type="SAM" id="Coils"/>
    </source>
</evidence>
<feature type="coiled-coil region" evidence="4">
    <location>
        <begin position="170"/>
        <end position="197"/>
    </location>
</feature>
<feature type="coiled-coil region" evidence="4">
    <location>
        <begin position="393"/>
        <end position="434"/>
    </location>
</feature>
<evidence type="ECO:0000256" key="2">
    <source>
        <dbReference type="ARBA" id="ARBA00023054"/>
    </source>
</evidence>
<dbReference type="InParanoid" id="A0A1S3GIA6"/>
<evidence type="ECO:0000256" key="1">
    <source>
        <dbReference type="ARBA" id="ARBA00004138"/>
    </source>
</evidence>
<gene>
    <name evidence="8" type="primary">Ccdc37</name>
</gene>
<protein>
    <submittedName>
        <fullName evidence="8">Coiled-coil domain-containing protein 37</fullName>
    </submittedName>
</protein>
<dbReference type="PANTHER" id="PTHR21683:SF5">
    <property type="entry name" value="CILIA- AND FLAGELLA-ASSOCIATED PROTEIN 100"/>
    <property type="match status" value="1"/>
</dbReference>
<dbReference type="GO" id="GO:0036064">
    <property type="term" value="C:ciliary basal body"/>
    <property type="evidence" value="ECO:0007669"/>
    <property type="project" value="TreeGrafter"/>
</dbReference>
<dbReference type="RefSeq" id="XP_012887747.1">
    <property type="nucleotide sequence ID" value="XM_013032293.1"/>
</dbReference>
<name>A0A1S3GIA6_DIPOR</name>
<dbReference type="CTD" id="348807"/>
<dbReference type="InterPro" id="IPR025252">
    <property type="entry name" value="DUF4200"/>
</dbReference>
<evidence type="ECO:0000313" key="7">
    <source>
        <dbReference type="Proteomes" id="UP000081671"/>
    </source>
</evidence>
<organism evidence="7 8">
    <name type="scientific">Dipodomys ordii</name>
    <name type="common">Ord's kangaroo rat</name>
    <dbReference type="NCBI Taxonomy" id="10020"/>
    <lineage>
        <taxon>Eukaryota</taxon>
        <taxon>Metazoa</taxon>
        <taxon>Chordata</taxon>
        <taxon>Craniata</taxon>
        <taxon>Vertebrata</taxon>
        <taxon>Euteleostomi</taxon>
        <taxon>Mammalia</taxon>
        <taxon>Eutheria</taxon>
        <taxon>Euarchontoglires</taxon>
        <taxon>Glires</taxon>
        <taxon>Rodentia</taxon>
        <taxon>Castorimorpha</taxon>
        <taxon>Heteromyidae</taxon>
        <taxon>Dipodomyinae</taxon>
        <taxon>Dipodomys</taxon>
    </lineage>
</organism>
<comment type="subcellular location">
    <subcellularLocation>
        <location evidence="1">Cell projection</location>
        <location evidence="1">Cilium</location>
    </subcellularLocation>
</comment>
<evidence type="ECO:0000313" key="8">
    <source>
        <dbReference type="RefSeq" id="XP_012887747.1"/>
    </source>
</evidence>
<keyword evidence="2 4" id="KW-0175">Coiled coil</keyword>
<dbReference type="AlphaFoldDB" id="A0A1S3GIA6"/>
<feature type="region of interest" description="Disordered" evidence="5">
    <location>
        <begin position="564"/>
        <end position="586"/>
    </location>
</feature>
<keyword evidence="7" id="KW-1185">Reference proteome</keyword>
<dbReference type="STRING" id="10020.ENSDORP00000024279"/>
<dbReference type="KEGG" id="dord:105997770"/>
<dbReference type="PANTHER" id="PTHR21683">
    <property type="entry name" value="COILED-COIL DOMAIN-CONTAINING PROTEIN 42 LIKE-2-LIKE-RELATED"/>
    <property type="match status" value="1"/>
</dbReference>
<dbReference type="FunCoup" id="A0A1S3GIA6">
    <property type="interactions" value="43"/>
</dbReference>
<sequence>MNNFSVTEVPQDKGTKMAKAWSRKTFLLGGREGCGAETAPPRVQPPSPSPEHGASDNPFHLSGDADFFVLREKEKRKAILEREQKKNLRVHQKMTYSSKLLARHGSLRRELQMEEDTDDQELISEAERLRSIKDNTAWKLAMTQEKKVEPDRMNSYIQQKREMFLIQYNLEMKRNEMQRLEMLAAREEGRLKKAEKSLEKDASLFDEFLKENDRSSVQAMRVAEKETKAKMEKIVEIRDITTQIMNIKSEISKFEDSLQRCKLYKDFLYKMSPEEWLEAQSRKQLAFKRAKEMAAAPKPSTSTVEDKGLGPGIKSKAASQWSKEPGKKSVKLAGSEPAVRSSSHLQQSSHPSDLAVMQVSSSVLPLPIQEDADSDAEDLELYFTDPQQLLDIFAELEEQNLSLIQNTQEMEETLEDLTRTLKSTQNRMDREVKQLKHWITTMMKSIDKEEEMAAELQFKARVFHFGEYKADQQDKLLESLNQKVQNVYKNCVGPQQETSLSTVQMLTVVEHLLDDLLENLERVPQAKIEQAGKAKERERRQRLREEKARMQMLLQEERMKRARARAQAQIKKKRGRKLVCRSQPPVEKVQEESEHVEVDKDKEELLFFFT</sequence>
<evidence type="ECO:0000259" key="6">
    <source>
        <dbReference type="Pfam" id="PF13863"/>
    </source>
</evidence>
<keyword evidence="3" id="KW-0966">Cell projection</keyword>
<accession>A0A1S3GIA6</accession>
<reference evidence="8" key="1">
    <citation type="submission" date="2025-08" db="UniProtKB">
        <authorList>
            <consortium name="RefSeq"/>
        </authorList>
    </citation>
    <scope>IDENTIFICATION</scope>
    <source>
        <tissue evidence="8">Kidney</tissue>
    </source>
</reference>
<proteinExistence type="predicted"/>
<feature type="region of interest" description="Disordered" evidence="5">
    <location>
        <begin position="290"/>
        <end position="352"/>
    </location>
</feature>
<feature type="region of interest" description="Disordered" evidence="5">
    <location>
        <begin position="29"/>
        <end position="60"/>
    </location>
</feature>
<dbReference type="InterPro" id="IPR051147">
    <property type="entry name" value="CFAP_domain-containing"/>
</dbReference>
<dbReference type="OrthoDB" id="10264063at2759"/>